<dbReference type="RefSeq" id="WP_377008018.1">
    <property type="nucleotide sequence ID" value="NZ_JBHSLV010000019.1"/>
</dbReference>
<dbReference type="EMBL" id="JBHSLV010000019">
    <property type="protein sequence ID" value="MFC5393088.1"/>
    <property type="molecule type" value="Genomic_DNA"/>
</dbReference>
<gene>
    <name evidence="1" type="ORF">ACFPPC_10635</name>
</gene>
<evidence type="ECO:0000313" key="1">
    <source>
        <dbReference type="EMBL" id="MFC5393088.1"/>
    </source>
</evidence>
<evidence type="ECO:0000313" key="2">
    <source>
        <dbReference type="Proteomes" id="UP001596104"/>
    </source>
</evidence>
<keyword evidence="2" id="KW-1185">Reference proteome</keyword>
<proteinExistence type="predicted"/>
<organism evidence="1 2">
    <name type="scientific">Bosea vestrisii</name>
    <dbReference type="NCBI Taxonomy" id="151416"/>
    <lineage>
        <taxon>Bacteria</taxon>
        <taxon>Pseudomonadati</taxon>
        <taxon>Pseudomonadota</taxon>
        <taxon>Alphaproteobacteria</taxon>
        <taxon>Hyphomicrobiales</taxon>
        <taxon>Boseaceae</taxon>
        <taxon>Bosea</taxon>
    </lineage>
</organism>
<accession>A0ABW0H9R8</accession>
<reference evidence="2" key="1">
    <citation type="journal article" date="2019" name="Int. J. Syst. Evol. Microbiol.">
        <title>The Global Catalogue of Microorganisms (GCM) 10K type strain sequencing project: providing services to taxonomists for standard genome sequencing and annotation.</title>
        <authorList>
            <consortium name="The Broad Institute Genomics Platform"/>
            <consortium name="The Broad Institute Genome Sequencing Center for Infectious Disease"/>
            <person name="Wu L."/>
            <person name="Ma J."/>
        </authorList>
    </citation>
    <scope>NUCLEOTIDE SEQUENCE [LARGE SCALE GENOMIC DNA]</scope>
    <source>
        <strain evidence="2">CGMCC 1.16326</strain>
    </source>
</reference>
<name>A0ABW0H9R8_9HYPH</name>
<protein>
    <submittedName>
        <fullName evidence="1">Uncharacterized protein</fullName>
    </submittedName>
</protein>
<dbReference type="Proteomes" id="UP001596104">
    <property type="component" value="Unassembled WGS sequence"/>
</dbReference>
<comment type="caution">
    <text evidence="1">The sequence shown here is derived from an EMBL/GenBank/DDBJ whole genome shotgun (WGS) entry which is preliminary data.</text>
</comment>
<sequence length="93" mass="10111">MPKPKPTAQAAARVTYYVLQTFSRDKKGVTVDEPIEKRSQGEAMRASARAKDTKVGAIVFSRTGDPISGDWDDAVIHEQWGETPAGFEDMAAA</sequence>